<dbReference type="CDD" id="cd00060">
    <property type="entry name" value="FHA"/>
    <property type="match status" value="1"/>
</dbReference>
<feature type="transmembrane region" description="Helical" evidence="2">
    <location>
        <begin position="133"/>
        <end position="152"/>
    </location>
</feature>
<keyword evidence="2" id="KW-0812">Transmembrane</keyword>
<feature type="transmembrane region" description="Helical" evidence="2">
    <location>
        <begin position="158"/>
        <end position="180"/>
    </location>
</feature>
<dbReference type="SUPFAM" id="SSF49879">
    <property type="entry name" value="SMAD/FHA domain"/>
    <property type="match status" value="1"/>
</dbReference>
<dbReference type="Gene3D" id="2.60.200.20">
    <property type="match status" value="1"/>
</dbReference>
<keyword evidence="5" id="KW-1185">Reference proteome</keyword>
<evidence type="ECO:0000259" key="3">
    <source>
        <dbReference type="PROSITE" id="PS50006"/>
    </source>
</evidence>
<dbReference type="RefSeq" id="WP_265722611.1">
    <property type="nucleotide sequence ID" value="NZ_JAPIVK010000026.1"/>
</dbReference>
<proteinExistence type="predicted"/>
<evidence type="ECO:0000256" key="1">
    <source>
        <dbReference type="SAM" id="MobiDB-lite"/>
    </source>
</evidence>
<keyword evidence="2" id="KW-0472">Membrane</keyword>
<feature type="region of interest" description="Disordered" evidence="1">
    <location>
        <begin position="322"/>
        <end position="358"/>
    </location>
</feature>
<dbReference type="PROSITE" id="PS50006">
    <property type="entry name" value="FHA_DOMAIN"/>
    <property type="match status" value="1"/>
</dbReference>
<comment type="caution">
    <text evidence="4">The sequence shown here is derived from an EMBL/GenBank/DDBJ whole genome shotgun (WGS) entry which is preliminary data.</text>
</comment>
<dbReference type="Proteomes" id="UP001597425">
    <property type="component" value="Unassembled WGS sequence"/>
</dbReference>
<evidence type="ECO:0000256" key="2">
    <source>
        <dbReference type="SAM" id="Phobius"/>
    </source>
</evidence>
<accession>A0ABW5EK48</accession>
<feature type="transmembrane region" description="Helical" evidence="2">
    <location>
        <begin position="229"/>
        <end position="248"/>
    </location>
</feature>
<sequence>MALIIEELNRAQRVQARYRMEEDRLTLGRGYHNDVIVDDPHADPAHAEIRRGEDGCYYLRDLDTVNGTQLVRNSRDKSVRATSIDERMIESGDEIQLGKTHFRMTDSDAAAVPTVPLHSVENLFGRLSHPVPAIGLLLAVAGSFVLVSYFGSTGEYRWGTALNLVAGTSVGLLLYAAAWAFIGRVVRHEMHFFTHLAIASLAALTYLGWERISGLLGFNYAMDQAIPLINFAVLAVILPAMLWCACYLATNIGPRWRWGVALALPLAFLGLELVSLVGSIRDFNGVPQISTELKHDNLMWRRPVPMEEFLAGSPELFDIPIEKEEGEGDVAAEAENAPDEEDGDGPQSPATDSEETAS</sequence>
<evidence type="ECO:0000313" key="5">
    <source>
        <dbReference type="Proteomes" id="UP001597425"/>
    </source>
</evidence>
<gene>
    <name evidence="4" type="ORF">ACFSKX_15650</name>
</gene>
<dbReference type="Pfam" id="PF00498">
    <property type="entry name" value="FHA"/>
    <property type="match status" value="1"/>
</dbReference>
<reference evidence="5" key="1">
    <citation type="journal article" date="2019" name="Int. J. Syst. Evol. Microbiol.">
        <title>The Global Catalogue of Microorganisms (GCM) 10K type strain sequencing project: providing services to taxonomists for standard genome sequencing and annotation.</title>
        <authorList>
            <consortium name="The Broad Institute Genomics Platform"/>
            <consortium name="The Broad Institute Genome Sequencing Center for Infectious Disease"/>
            <person name="Wu L."/>
            <person name="Ma J."/>
        </authorList>
    </citation>
    <scope>NUCLEOTIDE SEQUENCE [LARGE SCALE GENOMIC DNA]</scope>
    <source>
        <strain evidence="5">KCTC 12848</strain>
    </source>
</reference>
<feature type="transmembrane region" description="Helical" evidence="2">
    <location>
        <begin position="260"/>
        <end position="280"/>
    </location>
</feature>
<keyword evidence="2" id="KW-1133">Transmembrane helix</keyword>
<name>A0ABW5EK48_9GAMM</name>
<protein>
    <submittedName>
        <fullName evidence="4">FHA domain-containing protein</fullName>
    </submittedName>
</protein>
<feature type="domain" description="FHA" evidence="3">
    <location>
        <begin position="25"/>
        <end position="70"/>
    </location>
</feature>
<dbReference type="InterPro" id="IPR000253">
    <property type="entry name" value="FHA_dom"/>
</dbReference>
<feature type="compositionally biased region" description="Acidic residues" evidence="1">
    <location>
        <begin position="324"/>
        <end position="344"/>
    </location>
</feature>
<evidence type="ECO:0000313" key="4">
    <source>
        <dbReference type="EMBL" id="MFD2311864.1"/>
    </source>
</evidence>
<feature type="transmembrane region" description="Helical" evidence="2">
    <location>
        <begin position="192"/>
        <end position="209"/>
    </location>
</feature>
<organism evidence="4 5">
    <name type="scientific">Microbulbifer halophilus</name>
    <dbReference type="NCBI Taxonomy" id="453963"/>
    <lineage>
        <taxon>Bacteria</taxon>
        <taxon>Pseudomonadati</taxon>
        <taxon>Pseudomonadota</taxon>
        <taxon>Gammaproteobacteria</taxon>
        <taxon>Cellvibrionales</taxon>
        <taxon>Microbulbiferaceae</taxon>
        <taxon>Microbulbifer</taxon>
    </lineage>
</organism>
<dbReference type="EMBL" id="JBHUJD010000023">
    <property type="protein sequence ID" value="MFD2311864.1"/>
    <property type="molecule type" value="Genomic_DNA"/>
</dbReference>
<dbReference type="InterPro" id="IPR008984">
    <property type="entry name" value="SMAD_FHA_dom_sf"/>
</dbReference>